<evidence type="ECO:0000256" key="2">
    <source>
        <dbReference type="ARBA" id="ARBA00022723"/>
    </source>
</evidence>
<dbReference type="Gene3D" id="3.60.15.10">
    <property type="entry name" value="Ribonuclease Z/Hydroxyacylglutathione hydrolase-like"/>
    <property type="match status" value="1"/>
</dbReference>
<accession>A0A7S3LFS3</accession>
<dbReference type="GO" id="GO:0046872">
    <property type="term" value="F:metal ion binding"/>
    <property type="evidence" value="ECO:0007669"/>
    <property type="project" value="UniProtKB-KW"/>
</dbReference>
<proteinExistence type="predicted"/>
<sequence>MVLVSYPNLPPGVEVHQLLCGRDIASDIRGNQIHTMAYQMANYVYLIVDTKSKKAVVVDGGGWDVDGIFSICEKNGWAITDALFTHRHFDHTGGKLPKMMTGGRDVTLPGVSEFVQKGVRVHIGEEDRAAVAKQSGLRLEILMALREGSSVRLGDSDVFINTLATPGHTPGSVCFQLNSTNNTEGGVLFTGDTLFIGSCGRVDLPESDVNAMLASLARLSRLSPTTLVLPGHNYAAPAHSSIGQEKEINMMMQQAVARSDKSTGARISSEPVCALLPLPDYLGVARSVFHIYKQRDNNETNGNASAFDDCCRVKASQLESHF</sequence>
<evidence type="ECO:0000259" key="5">
    <source>
        <dbReference type="SMART" id="SM00849"/>
    </source>
</evidence>
<evidence type="ECO:0000256" key="3">
    <source>
        <dbReference type="ARBA" id="ARBA00022801"/>
    </source>
</evidence>
<keyword evidence="2" id="KW-0479">Metal-binding</keyword>
<dbReference type="GO" id="GO:0016787">
    <property type="term" value="F:hydrolase activity"/>
    <property type="evidence" value="ECO:0007669"/>
    <property type="project" value="UniProtKB-KW"/>
</dbReference>
<dbReference type="PANTHER" id="PTHR46233:SF3">
    <property type="entry name" value="HYDROXYACYLGLUTATHIONE HYDROLASE GLOC"/>
    <property type="match status" value="1"/>
</dbReference>
<evidence type="ECO:0000313" key="6">
    <source>
        <dbReference type="EMBL" id="CAE0429652.1"/>
    </source>
</evidence>
<gene>
    <name evidence="6" type="ORF">ASTO00021_LOCUS21</name>
</gene>
<organism evidence="6">
    <name type="scientific">Aplanochytrium stocchinoi</name>
    <dbReference type="NCBI Taxonomy" id="215587"/>
    <lineage>
        <taxon>Eukaryota</taxon>
        <taxon>Sar</taxon>
        <taxon>Stramenopiles</taxon>
        <taxon>Bigyra</taxon>
        <taxon>Labyrinthulomycetes</taxon>
        <taxon>Thraustochytrida</taxon>
        <taxon>Thraustochytriidae</taxon>
        <taxon>Aplanochytrium</taxon>
    </lineage>
</organism>
<dbReference type="Pfam" id="PF00753">
    <property type="entry name" value="Lactamase_B"/>
    <property type="match status" value="2"/>
</dbReference>
<reference evidence="6" key="1">
    <citation type="submission" date="2021-01" db="EMBL/GenBank/DDBJ databases">
        <authorList>
            <person name="Corre E."/>
            <person name="Pelletier E."/>
            <person name="Niang G."/>
            <person name="Scheremetjew M."/>
            <person name="Finn R."/>
            <person name="Kale V."/>
            <person name="Holt S."/>
            <person name="Cochrane G."/>
            <person name="Meng A."/>
            <person name="Brown T."/>
            <person name="Cohen L."/>
        </authorList>
    </citation>
    <scope>NUCLEOTIDE SEQUENCE</scope>
    <source>
        <strain evidence="6">GSBS06</strain>
    </source>
</reference>
<dbReference type="InterPro" id="IPR036866">
    <property type="entry name" value="RibonucZ/Hydroxyglut_hydro"/>
</dbReference>
<dbReference type="AlphaFoldDB" id="A0A7S3LFS3"/>
<feature type="domain" description="Metallo-beta-lactamase" evidence="5">
    <location>
        <begin position="41"/>
        <end position="232"/>
    </location>
</feature>
<name>A0A7S3LFS3_9STRA</name>
<evidence type="ECO:0000256" key="4">
    <source>
        <dbReference type="ARBA" id="ARBA00022833"/>
    </source>
</evidence>
<dbReference type="SUPFAM" id="SSF56281">
    <property type="entry name" value="Metallo-hydrolase/oxidoreductase"/>
    <property type="match status" value="1"/>
</dbReference>
<dbReference type="InterPro" id="IPR001279">
    <property type="entry name" value="Metallo-B-lactamas"/>
</dbReference>
<dbReference type="InterPro" id="IPR051453">
    <property type="entry name" value="MBL_Glyoxalase_II"/>
</dbReference>
<keyword evidence="3" id="KW-0378">Hydrolase</keyword>
<protein>
    <recommendedName>
        <fullName evidence="5">Metallo-beta-lactamase domain-containing protein</fullName>
    </recommendedName>
</protein>
<evidence type="ECO:0000256" key="1">
    <source>
        <dbReference type="ARBA" id="ARBA00001947"/>
    </source>
</evidence>
<keyword evidence="4" id="KW-0862">Zinc</keyword>
<dbReference type="PANTHER" id="PTHR46233">
    <property type="entry name" value="HYDROXYACYLGLUTATHIONE HYDROLASE GLOC"/>
    <property type="match status" value="1"/>
</dbReference>
<dbReference type="EMBL" id="HBIN01000055">
    <property type="protein sequence ID" value="CAE0429652.1"/>
    <property type="molecule type" value="Transcribed_RNA"/>
</dbReference>
<comment type="cofactor">
    <cofactor evidence="1">
        <name>Zn(2+)</name>
        <dbReference type="ChEBI" id="CHEBI:29105"/>
    </cofactor>
</comment>
<dbReference type="SMART" id="SM00849">
    <property type="entry name" value="Lactamase_B"/>
    <property type="match status" value="1"/>
</dbReference>